<evidence type="ECO:0000256" key="1">
    <source>
        <dbReference type="ARBA" id="ARBA00001966"/>
    </source>
</evidence>
<dbReference type="SFLD" id="SFLDS00029">
    <property type="entry name" value="Radical_SAM"/>
    <property type="match status" value="1"/>
</dbReference>
<dbReference type="GO" id="GO:0051539">
    <property type="term" value="F:4 iron, 4 sulfur cluster binding"/>
    <property type="evidence" value="ECO:0007669"/>
    <property type="project" value="UniProtKB-KW"/>
</dbReference>
<gene>
    <name evidence="8" type="ORF">Q428_13705</name>
</gene>
<dbReference type="SFLD" id="SFLDG01101">
    <property type="entry name" value="Uncharacterised_Radical_SAM_Su"/>
    <property type="match status" value="1"/>
</dbReference>
<dbReference type="AlphaFoldDB" id="A0A017RRG7"/>
<dbReference type="InterPro" id="IPR027596">
    <property type="entry name" value="AmmeMemoSam_rS"/>
</dbReference>
<evidence type="ECO:0000256" key="2">
    <source>
        <dbReference type="ARBA" id="ARBA00022485"/>
    </source>
</evidence>
<dbReference type="Pfam" id="PF04055">
    <property type="entry name" value="Radical_SAM"/>
    <property type="match status" value="1"/>
</dbReference>
<dbReference type="PANTHER" id="PTHR30352">
    <property type="entry name" value="PYRUVATE FORMATE-LYASE-ACTIVATING ENZYME"/>
    <property type="match status" value="1"/>
</dbReference>
<dbReference type="STRING" id="1403537.Q428_13705"/>
<dbReference type="PANTHER" id="PTHR30352:SF5">
    <property type="entry name" value="PYRUVATE FORMATE-LYASE 1-ACTIVATING ENZYME"/>
    <property type="match status" value="1"/>
</dbReference>
<dbReference type="InterPro" id="IPR007197">
    <property type="entry name" value="rSAM"/>
</dbReference>
<keyword evidence="6" id="KW-0411">Iron-sulfur</keyword>
<comment type="caution">
    <text evidence="8">The sequence shown here is derived from an EMBL/GenBank/DDBJ whole genome shotgun (WGS) entry which is preliminary data.</text>
</comment>
<evidence type="ECO:0000256" key="6">
    <source>
        <dbReference type="ARBA" id="ARBA00023014"/>
    </source>
</evidence>
<dbReference type="Proteomes" id="UP000019681">
    <property type="component" value="Unassembled WGS sequence"/>
</dbReference>
<keyword evidence="4" id="KW-0479">Metal-binding</keyword>
<organism evidence="8 9">
    <name type="scientific">Fervidicella metallireducens AeB</name>
    <dbReference type="NCBI Taxonomy" id="1403537"/>
    <lineage>
        <taxon>Bacteria</taxon>
        <taxon>Bacillati</taxon>
        <taxon>Bacillota</taxon>
        <taxon>Clostridia</taxon>
        <taxon>Eubacteriales</taxon>
        <taxon>Clostridiaceae</taxon>
        <taxon>Fervidicella</taxon>
    </lineage>
</organism>
<dbReference type="InterPro" id="IPR013785">
    <property type="entry name" value="Aldolase_TIM"/>
</dbReference>
<evidence type="ECO:0000256" key="5">
    <source>
        <dbReference type="ARBA" id="ARBA00023004"/>
    </source>
</evidence>
<keyword evidence="9" id="KW-1185">Reference proteome</keyword>
<feature type="domain" description="Radical SAM core" evidence="7">
    <location>
        <begin position="68"/>
        <end position="215"/>
    </location>
</feature>
<sequence>MKKEAMYIIKVNDKTYQCNLCPHNCKLGEGQFGLCGVRKIEDSKGIAINYGEISSISLEPIEKKPLYHFRPGKNILSAGSFGCNFICGFCQNFTISKNYPETRFLEAEELISLAMEKRDFLNTGIAFTYNEPTVWYEYVYDVARLIRGLDLVLVTNGYISQEPLKKILPFISAMNIDLKSFSEGFYEKVCGGRLNDVLETIEIANSKCHVELTTF</sequence>
<proteinExistence type="predicted"/>
<dbReference type="GO" id="GO:0003824">
    <property type="term" value="F:catalytic activity"/>
    <property type="evidence" value="ECO:0007669"/>
    <property type="project" value="InterPro"/>
</dbReference>
<evidence type="ECO:0000256" key="3">
    <source>
        <dbReference type="ARBA" id="ARBA00022691"/>
    </source>
</evidence>
<dbReference type="RefSeq" id="WP_341349052.1">
    <property type="nucleotide sequence ID" value="NZ_AZQP01000063.1"/>
</dbReference>
<dbReference type="CDD" id="cd01335">
    <property type="entry name" value="Radical_SAM"/>
    <property type="match status" value="1"/>
</dbReference>
<evidence type="ECO:0000259" key="7">
    <source>
        <dbReference type="PROSITE" id="PS51918"/>
    </source>
</evidence>
<name>A0A017RRG7_9CLOT</name>
<dbReference type="EMBL" id="AZQP01000063">
    <property type="protein sequence ID" value="EYE87363.1"/>
    <property type="molecule type" value="Genomic_DNA"/>
</dbReference>
<dbReference type="SUPFAM" id="SSF102114">
    <property type="entry name" value="Radical SAM enzymes"/>
    <property type="match status" value="1"/>
</dbReference>
<reference evidence="8 9" key="1">
    <citation type="journal article" date="2014" name="Genome Announc.">
        <title>Draft Genome Sequence of Fervidicella metallireducens Strain AeBT, an Iron-Reducing Thermoanaerobe from the Great Artesian Basin.</title>
        <authorList>
            <person name="Patel B.K."/>
        </authorList>
    </citation>
    <scope>NUCLEOTIDE SEQUENCE [LARGE SCALE GENOMIC DNA]</scope>
    <source>
        <strain evidence="8 9">AeB</strain>
    </source>
</reference>
<dbReference type="InterPro" id="IPR058240">
    <property type="entry name" value="rSAM_sf"/>
</dbReference>
<evidence type="ECO:0000256" key="4">
    <source>
        <dbReference type="ARBA" id="ARBA00022723"/>
    </source>
</evidence>
<keyword evidence="3" id="KW-0949">S-adenosyl-L-methionine</keyword>
<evidence type="ECO:0000313" key="8">
    <source>
        <dbReference type="EMBL" id="EYE87363.1"/>
    </source>
</evidence>
<dbReference type="InterPro" id="IPR034457">
    <property type="entry name" value="Organic_radical-activating"/>
</dbReference>
<protein>
    <recommendedName>
        <fullName evidence="7">Radical SAM core domain-containing protein</fullName>
    </recommendedName>
</protein>
<dbReference type="Gene3D" id="3.20.20.70">
    <property type="entry name" value="Aldolase class I"/>
    <property type="match status" value="1"/>
</dbReference>
<keyword evidence="2" id="KW-0004">4Fe-4S</keyword>
<keyword evidence="5" id="KW-0408">Iron</keyword>
<evidence type="ECO:0000313" key="9">
    <source>
        <dbReference type="Proteomes" id="UP000019681"/>
    </source>
</evidence>
<comment type="cofactor">
    <cofactor evidence="1">
        <name>[4Fe-4S] cluster</name>
        <dbReference type="ChEBI" id="CHEBI:49883"/>
    </cofactor>
</comment>
<accession>A0A017RRG7</accession>
<dbReference type="GO" id="GO:0046872">
    <property type="term" value="F:metal ion binding"/>
    <property type="evidence" value="ECO:0007669"/>
    <property type="project" value="UniProtKB-KW"/>
</dbReference>
<dbReference type="PROSITE" id="PS51918">
    <property type="entry name" value="RADICAL_SAM"/>
    <property type="match status" value="1"/>
</dbReference>